<evidence type="ECO:0000313" key="4">
    <source>
        <dbReference type="EMBL" id="ALD82533.1"/>
    </source>
</evidence>
<dbReference type="EMBL" id="KT067736">
    <property type="protein sequence ID" value="ALD82533.1"/>
    <property type="molecule type" value="Genomic_DNA"/>
</dbReference>
<dbReference type="PANTHER" id="PTHR43747">
    <property type="entry name" value="FAD-BINDING PROTEIN"/>
    <property type="match status" value="1"/>
</dbReference>
<protein>
    <submittedName>
        <fullName evidence="4">Halogenase</fullName>
    </submittedName>
</protein>
<dbReference type="Pfam" id="PF04820">
    <property type="entry name" value="Trp_halogenase"/>
    <property type="match status" value="2"/>
</dbReference>
<gene>
    <name evidence="4" type="primary">ncyM</name>
</gene>
<sequence>MSTEEFDVIVLGGGPGGSALASFVAMKGHRVLLLEEAKFPRHQIGESLLPATIHGVCAMLGLSQEIAEAGFPRKRGGTFRWGKSQEPWTFAFTKDPTDPYGYAYQVERDRFDEMLLRNAAKKGVDVREQHSATELLKEDGRVVGVRFRDEAGVERTARAKFVGDSSGFRSRVSGLVGERVFSRFFQNVALYGYYEGGKRLPSPNEGNILCAAFRDGWFWYIPLSDTLTSVGAVVSREAAEAMKDGHEAALNKFIEACPIIAEHLAPAQRVTTGKYGEIRVRKDYSYCNTRFWAPGVALVGDAACFIDPVFSSGVHLATYSALLAARSFNTRLRGELDDERVFQEYELRYRREFGNFYQFLMAFYDMNQDTDSYFWSARKIVSTEERDNEAFIRLVAGRSQVDEPAFYEGAEFFDQREGFGRWMEQTLNPEAVRSANPRASQPPRRVAGGFDATDFMAGFTSEIAQLQTQARLGERRGAESPLEHGGLVPSRDGLEWEVA</sequence>
<dbReference type="InterPro" id="IPR050816">
    <property type="entry name" value="Flavin-dep_Halogenase_NPB"/>
</dbReference>
<dbReference type="PANTHER" id="PTHR43747:SF5">
    <property type="entry name" value="FAD-BINDING DOMAIN-CONTAINING PROTEIN"/>
    <property type="match status" value="1"/>
</dbReference>
<dbReference type="GO" id="GO:0004497">
    <property type="term" value="F:monooxygenase activity"/>
    <property type="evidence" value="ECO:0007669"/>
    <property type="project" value="UniProtKB-KW"/>
</dbReference>
<organism evidence="4">
    <name type="scientific">Nannocystis sp. MB1016</name>
    <dbReference type="NCBI Taxonomy" id="1696011"/>
    <lineage>
        <taxon>Bacteria</taxon>
        <taxon>Pseudomonadati</taxon>
        <taxon>Myxococcota</taxon>
        <taxon>Polyangia</taxon>
        <taxon>Nannocystales</taxon>
        <taxon>Nannocystaceae</taxon>
        <taxon>Nannocystis</taxon>
    </lineage>
</organism>
<evidence type="ECO:0000256" key="2">
    <source>
        <dbReference type="ARBA" id="ARBA00023033"/>
    </source>
</evidence>
<dbReference type="PRINTS" id="PR00420">
    <property type="entry name" value="RNGMNOXGNASE"/>
</dbReference>
<dbReference type="Gene3D" id="3.30.9.100">
    <property type="match status" value="1"/>
</dbReference>
<dbReference type="InterPro" id="IPR006905">
    <property type="entry name" value="Flavin_halogenase"/>
</dbReference>
<dbReference type="SUPFAM" id="SSF51905">
    <property type="entry name" value="FAD/NAD(P)-binding domain"/>
    <property type="match status" value="1"/>
</dbReference>
<keyword evidence="1" id="KW-0560">Oxidoreductase</keyword>
<keyword evidence="2" id="KW-0503">Monooxygenase</keyword>
<accession>A0A0M4KMD1</accession>
<dbReference type="AlphaFoldDB" id="A0A0M4KMD1"/>
<dbReference type="InterPro" id="IPR036188">
    <property type="entry name" value="FAD/NAD-bd_sf"/>
</dbReference>
<feature type="compositionally biased region" description="Basic and acidic residues" evidence="3">
    <location>
        <begin position="472"/>
        <end position="482"/>
    </location>
</feature>
<proteinExistence type="predicted"/>
<name>A0A0M4KMD1_9BACT</name>
<feature type="region of interest" description="Disordered" evidence="3">
    <location>
        <begin position="472"/>
        <end position="499"/>
    </location>
</feature>
<evidence type="ECO:0000256" key="3">
    <source>
        <dbReference type="SAM" id="MobiDB-lite"/>
    </source>
</evidence>
<dbReference type="Gene3D" id="3.50.50.60">
    <property type="entry name" value="FAD/NAD(P)-binding domain"/>
    <property type="match status" value="1"/>
</dbReference>
<reference evidence="4" key="1">
    <citation type="journal article" date="2015" name="Angew. Chem. Int. Ed. Engl.">
        <title>Nannocystin A: an Elongation Factor 1 Inhibitor from Myxobacteria with Differential Anti-Cancer Properties.</title>
        <authorList>
            <person name="Krastel P."/>
            <person name="Roggo S."/>
            <person name="Schirle M."/>
            <person name="Ross N.T."/>
            <person name="Perruccio F."/>
            <person name="Aspesi P.Jr."/>
            <person name="Aust T."/>
            <person name="Buntin K."/>
            <person name="Estoppey D."/>
            <person name="Liechty B."/>
            <person name="Mapa F."/>
            <person name="Memmert K."/>
            <person name="Miller H."/>
            <person name="Pan X."/>
            <person name="Riedl R."/>
            <person name="Thibaut C."/>
            <person name="Thomas J."/>
            <person name="Wagner T."/>
            <person name="Weber E."/>
            <person name="Xie X."/>
            <person name="Schmitt E.K."/>
            <person name="Hoepfner D."/>
        </authorList>
    </citation>
    <scope>NUCLEOTIDE SEQUENCE</scope>
    <source>
        <strain evidence="4">MB1016</strain>
    </source>
</reference>
<evidence type="ECO:0000256" key="1">
    <source>
        <dbReference type="ARBA" id="ARBA00023002"/>
    </source>
</evidence>